<organism evidence="5 6">
    <name type="scientific">Pseudomonas avellanae</name>
    <dbReference type="NCBI Taxonomy" id="46257"/>
    <lineage>
        <taxon>Bacteria</taxon>
        <taxon>Pseudomonadati</taxon>
        <taxon>Pseudomonadota</taxon>
        <taxon>Gammaproteobacteria</taxon>
        <taxon>Pseudomonadales</taxon>
        <taxon>Pseudomonadaceae</taxon>
        <taxon>Pseudomonas</taxon>
    </lineage>
</organism>
<dbReference type="Proteomes" id="UP000281514">
    <property type="component" value="Unassembled WGS sequence"/>
</dbReference>
<evidence type="ECO:0000313" key="6">
    <source>
        <dbReference type="Proteomes" id="UP000281514"/>
    </source>
</evidence>
<dbReference type="GO" id="GO:0009307">
    <property type="term" value="P:DNA restriction-modification system"/>
    <property type="evidence" value="ECO:0007669"/>
    <property type="project" value="UniProtKB-KW"/>
</dbReference>
<comment type="caution">
    <text evidence="5">The sequence shown here is derived from an EMBL/GenBank/DDBJ whole genome shotgun (WGS) entry which is preliminary data.</text>
</comment>
<proteinExistence type="inferred from homology"/>
<dbReference type="AlphaFoldDB" id="A0A3M5U6V7"/>
<evidence type="ECO:0000256" key="2">
    <source>
        <dbReference type="ARBA" id="ARBA00022747"/>
    </source>
</evidence>
<dbReference type="PANTHER" id="PTHR30408:SF13">
    <property type="entry name" value="TYPE I RESTRICTION ENZYME HINDI SPECIFICITY SUBUNIT"/>
    <property type="match status" value="1"/>
</dbReference>
<dbReference type="GO" id="GO:0003677">
    <property type="term" value="F:DNA binding"/>
    <property type="evidence" value="ECO:0007669"/>
    <property type="project" value="UniProtKB-KW"/>
</dbReference>
<comment type="similarity">
    <text evidence="1">Belongs to the type-I restriction system S methylase family.</text>
</comment>
<name>A0A3M5U6V7_9PSED</name>
<evidence type="ECO:0000313" key="5">
    <source>
        <dbReference type="EMBL" id="RMU41392.1"/>
    </source>
</evidence>
<dbReference type="InterPro" id="IPR000055">
    <property type="entry name" value="Restrct_endonuc_typeI_TRD"/>
</dbReference>
<evidence type="ECO:0000256" key="3">
    <source>
        <dbReference type="ARBA" id="ARBA00023125"/>
    </source>
</evidence>
<protein>
    <recommendedName>
        <fullName evidence="4">Type I restriction modification DNA specificity domain-containing protein</fullName>
    </recommendedName>
</protein>
<dbReference type="SUPFAM" id="SSF116734">
    <property type="entry name" value="DNA methylase specificity domain"/>
    <property type="match status" value="2"/>
</dbReference>
<dbReference type="Gene3D" id="3.90.220.20">
    <property type="entry name" value="DNA methylase specificity domains"/>
    <property type="match status" value="2"/>
</dbReference>
<evidence type="ECO:0000259" key="4">
    <source>
        <dbReference type="Pfam" id="PF01420"/>
    </source>
</evidence>
<feature type="domain" description="Type I restriction modification DNA specificity" evidence="4">
    <location>
        <begin position="81"/>
        <end position="194"/>
    </location>
</feature>
<evidence type="ECO:0000256" key="1">
    <source>
        <dbReference type="ARBA" id="ARBA00010923"/>
    </source>
</evidence>
<dbReference type="PANTHER" id="PTHR30408">
    <property type="entry name" value="TYPE-1 RESTRICTION ENZYME ECOKI SPECIFICITY PROTEIN"/>
    <property type="match status" value="1"/>
</dbReference>
<dbReference type="Pfam" id="PF01420">
    <property type="entry name" value="Methylase_S"/>
    <property type="match status" value="1"/>
</dbReference>
<sequence length="444" mass="48630">MTSEPPGSNRFTIGALLRSGIIIAHKDGNYGSLYPRVSDFGLIGVPFITAKSLTDGRIDIAGAPRLAFDKAKKLTYGFVRPGDVLLSHNATIGRVAVMPDFDGEILVGTSLTYYRVDQTKLIPLYLAAFFSSVDFQNQLKAVMGLSTRNQVPITAQRKLNVVVPPIENQRYIADTLGTLDDRISMLREINTTLEAIAQALFKSWFVDFDPVRAKAEGLEPEGMDAATAALFPDSFEELELGLVPSGWRCGVLGDVAYTTRKQIQPSAMKAETLYVGLEHIPRQSLGLDSWASTDGLESAKSCFEKGDILFGKLRPYFHKIVIAPFAGVCSTDILVCNAKVADYYGFVAMQLFSTELVAYADRLSNGAKMPRVNWKDLSDYALVIPPVEVAAEYSDVVHPLFEQITANVHEAKTLGQLRDTLLPRLISGQLRLPEAEAQLEAVCA</sequence>
<accession>A0A3M5U6V7</accession>
<reference evidence="5 6" key="1">
    <citation type="submission" date="2018-08" db="EMBL/GenBank/DDBJ databases">
        <title>Recombination of ecologically and evolutionarily significant loci maintains genetic cohesion in the Pseudomonas syringae species complex.</title>
        <authorList>
            <person name="Dillon M."/>
            <person name="Thakur S."/>
            <person name="Almeida R.N.D."/>
            <person name="Weir B.S."/>
            <person name="Guttman D.S."/>
        </authorList>
    </citation>
    <scope>NUCLEOTIDE SEQUENCE [LARGE SCALE GENOMIC DNA]</scope>
    <source>
        <strain evidence="5 6">ICMP 9749</strain>
    </source>
</reference>
<keyword evidence="2" id="KW-0680">Restriction system</keyword>
<dbReference type="EMBL" id="RBTX01000033">
    <property type="protein sequence ID" value="RMU41392.1"/>
    <property type="molecule type" value="Genomic_DNA"/>
</dbReference>
<dbReference type="InterPro" id="IPR052021">
    <property type="entry name" value="Type-I_RS_S_subunit"/>
</dbReference>
<gene>
    <name evidence="5" type="ORF">ALP32_200169</name>
</gene>
<dbReference type="InterPro" id="IPR044946">
    <property type="entry name" value="Restrct_endonuc_typeI_TRD_sf"/>
</dbReference>
<dbReference type="RefSeq" id="WP_005615145.1">
    <property type="nucleotide sequence ID" value="NZ_BMNO01000128.1"/>
</dbReference>
<keyword evidence="3" id="KW-0238">DNA-binding</keyword>